<accession>A0A067CSC6</accession>
<evidence type="ECO:0000313" key="2">
    <source>
        <dbReference type="EMBL" id="KDO33423.1"/>
    </source>
</evidence>
<keyword evidence="3" id="KW-1185">Reference proteome</keyword>
<dbReference type="VEuPathDB" id="FungiDB:SPRG_02230"/>
<dbReference type="OrthoDB" id="73501at2759"/>
<evidence type="ECO:0000256" key="1">
    <source>
        <dbReference type="SAM" id="Coils"/>
    </source>
</evidence>
<proteinExistence type="predicted"/>
<keyword evidence="1" id="KW-0175">Coiled coil</keyword>
<name>A0A067CSC6_SAPPC</name>
<dbReference type="OMA" id="FHRREMR"/>
<gene>
    <name evidence="2" type="ORF">SPRG_02230</name>
</gene>
<dbReference type="EMBL" id="KK583193">
    <property type="protein sequence ID" value="KDO33423.1"/>
    <property type="molecule type" value="Genomic_DNA"/>
</dbReference>
<dbReference type="RefSeq" id="XP_012196169.1">
    <property type="nucleotide sequence ID" value="XM_012340779.1"/>
</dbReference>
<protein>
    <submittedName>
        <fullName evidence="2">Uncharacterized protein</fullName>
    </submittedName>
</protein>
<dbReference type="AlphaFoldDB" id="A0A067CSC6"/>
<dbReference type="GeneID" id="24124791"/>
<dbReference type="KEGG" id="spar:SPRG_02230"/>
<organism evidence="2 3">
    <name type="scientific">Saprolegnia parasitica (strain CBS 223.65)</name>
    <dbReference type="NCBI Taxonomy" id="695850"/>
    <lineage>
        <taxon>Eukaryota</taxon>
        <taxon>Sar</taxon>
        <taxon>Stramenopiles</taxon>
        <taxon>Oomycota</taxon>
        <taxon>Saprolegniomycetes</taxon>
        <taxon>Saprolegniales</taxon>
        <taxon>Saprolegniaceae</taxon>
        <taxon>Saprolegnia</taxon>
    </lineage>
</organism>
<reference evidence="2 3" key="1">
    <citation type="journal article" date="2013" name="PLoS Genet.">
        <title>Distinctive expansion of potential virulence genes in the genome of the oomycete fish pathogen Saprolegnia parasitica.</title>
        <authorList>
            <person name="Jiang R.H."/>
            <person name="de Bruijn I."/>
            <person name="Haas B.J."/>
            <person name="Belmonte R."/>
            <person name="Lobach L."/>
            <person name="Christie J."/>
            <person name="van den Ackerveken G."/>
            <person name="Bottin A."/>
            <person name="Bulone V."/>
            <person name="Diaz-Moreno S.M."/>
            <person name="Dumas B."/>
            <person name="Fan L."/>
            <person name="Gaulin E."/>
            <person name="Govers F."/>
            <person name="Grenville-Briggs L.J."/>
            <person name="Horner N.R."/>
            <person name="Levin J.Z."/>
            <person name="Mammella M."/>
            <person name="Meijer H.J."/>
            <person name="Morris P."/>
            <person name="Nusbaum C."/>
            <person name="Oome S."/>
            <person name="Phillips A.J."/>
            <person name="van Rooyen D."/>
            <person name="Rzeszutek E."/>
            <person name="Saraiva M."/>
            <person name="Secombes C.J."/>
            <person name="Seidl M.F."/>
            <person name="Snel B."/>
            <person name="Stassen J.H."/>
            <person name="Sykes S."/>
            <person name="Tripathy S."/>
            <person name="van den Berg H."/>
            <person name="Vega-Arreguin J.C."/>
            <person name="Wawra S."/>
            <person name="Young S.K."/>
            <person name="Zeng Q."/>
            <person name="Dieguez-Uribeondo J."/>
            <person name="Russ C."/>
            <person name="Tyler B.M."/>
            <person name="van West P."/>
        </authorList>
    </citation>
    <scope>NUCLEOTIDE SEQUENCE [LARGE SCALE GENOMIC DNA]</scope>
    <source>
        <strain evidence="2 3">CBS 223.65</strain>
    </source>
</reference>
<evidence type="ECO:0000313" key="3">
    <source>
        <dbReference type="Proteomes" id="UP000030745"/>
    </source>
</evidence>
<sequence length="256" mass="29999">MTTMAALREENERLRRALAQQEDEYATALNEQRELKIKHAQLLYRQRLRQRHPSLVMKEHDTPETFDFHRREMRIILLEEAYEHMLRLADKGATWLDPNSDDDVELLDEHQSFHRLHRHWHRHRMPADLEDTFDAGDDNDDDDPTIPMNLEADCWKDLLNMYANGNPQKLKYLTSWVRYILLGGSIGTPDAQFRAGVELTYLSSELIEGFSKILIPAIQQYRPDLEVHVLTKTVVDRSLRIVVMPRKKPLSPPPAS</sequence>
<feature type="coiled-coil region" evidence="1">
    <location>
        <begin position="4"/>
        <end position="38"/>
    </location>
</feature>
<dbReference type="Proteomes" id="UP000030745">
    <property type="component" value="Unassembled WGS sequence"/>
</dbReference>